<dbReference type="PANTHER" id="PTHR12001:SF44">
    <property type="entry name" value="GERANYLGERANYL PYROPHOSPHATE SYNTHASE"/>
    <property type="match status" value="1"/>
</dbReference>
<name>Q6F6E2_NEOBT</name>
<dbReference type="PROSITE" id="PS00444">
    <property type="entry name" value="POLYPRENYL_SYNTHASE_2"/>
    <property type="match status" value="1"/>
</dbReference>
<feature type="compositionally biased region" description="Basic and acidic residues" evidence="6">
    <location>
        <begin position="1"/>
        <end position="12"/>
    </location>
</feature>
<evidence type="ECO:0000313" key="7">
    <source>
        <dbReference type="EMBL" id="BAD29965.1"/>
    </source>
</evidence>
<dbReference type="GO" id="GO:0043386">
    <property type="term" value="P:mycotoxin biosynthetic process"/>
    <property type="evidence" value="ECO:0007669"/>
    <property type="project" value="UniProtKB-ARBA"/>
</dbReference>
<evidence type="ECO:0000256" key="5">
    <source>
        <dbReference type="RuleBase" id="RU004466"/>
    </source>
</evidence>
<dbReference type="GO" id="GO:0046872">
    <property type="term" value="F:metal ion binding"/>
    <property type="evidence" value="ECO:0007669"/>
    <property type="project" value="UniProtKB-KW"/>
</dbReference>
<evidence type="ECO:0000256" key="6">
    <source>
        <dbReference type="SAM" id="MobiDB-lite"/>
    </source>
</evidence>
<reference evidence="7" key="1">
    <citation type="journal article" date="2004" name="Biosci. Biotechnol. Biochem.">
        <title>Cloning of a Gene Cluster Responsible for the Biosynthesis of Diterpene Aphidicolin, a Specific Inhibitor of DNA Polymerase alpha.</title>
        <authorList>
            <person name="Toyomasu T."/>
            <person name="Nakaminami K."/>
            <person name="Toshima H."/>
            <person name="Mie T."/>
            <person name="Watanabe K."/>
            <person name="Ito H."/>
            <person name="Matsui H."/>
            <person name="Mitsuhashi W."/>
            <person name="Sassa T."/>
            <person name="Oikawa H."/>
        </authorList>
    </citation>
    <scope>NUCLEOTIDE SEQUENCE</scope>
</reference>
<evidence type="ECO:0000256" key="2">
    <source>
        <dbReference type="ARBA" id="ARBA00022679"/>
    </source>
</evidence>
<dbReference type="Gene3D" id="1.10.600.10">
    <property type="entry name" value="Farnesyl Diphosphate Synthase"/>
    <property type="match status" value="1"/>
</dbReference>
<dbReference type="EMBL" id="AB079897">
    <property type="protein sequence ID" value="BAD29965.1"/>
    <property type="molecule type" value="mRNA"/>
</dbReference>
<protein>
    <recommendedName>
        <fullName evidence="1">geranylgeranyl diphosphate synthase</fullName>
        <ecNumber evidence="1">2.5.1.29</ecNumber>
    </recommendedName>
</protein>
<keyword evidence="2 5" id="KW-0808">Transferase</keyword>
<keyword evidence="4" id="KW-0460">Magnesium</keyword>
<organism evidence="7">
    <name type="scientific">Neocamarosporium betae</name>
    <name type="common">Beet black rot fungus</name>
    <name type="synonym">Pleospora betae</name>
    <dbReference type="NCBI Taxonomy" id="1979465"/>
    <lineage>
        <taxon>Eukaryota</taxon>
        <taxon>Fungi</taxon>
        <taxon>Dikarya</taxon>
        <taxon>Ascomycota</taxon>
        <taxon>Pezizomycotina</taxon>
        <taxon>Dothideomycetes</taxon>
        <taxon>Pleosporomycetidae</taxon>
        <taxon>Pleosporales</taxon>
        <taxon>Pleosporineae</taxon>
        <taxon>Pleosporaceae</taxon>
        <taxon>Neocamarosporium</taxon>
    </lineage>
</organism>
<evidence type="ECO:0000256" key="1">
    <source>
        <dbReference type="ARBA" id="ARBA00012382"/>
    </source>
</evidence>
<proteinExistence type="evidence at transcript level"/>
<dbReference type="SFLD" id="SFLDS00005">
    <property type="entry name" value="Isoprenoid_Synthase_Type_I"/>
    <property type="match status" value="1"/>
</dbReference>
<dbReference type="SUPFAM" id="SSF48576">
    <property type="entry name" value="Terpenoid synthases"/>
    <property type="match status" value="1"/>
</dbReference>
<dbReference type="EC" id="2.5.1.29" evidence="1"/>
<dbReference type="PANTHER" id="PTHR12001">
    <property type="entry name" value="GERANYLGERANYL PYROPHOSPHATE SYNTHASE"/>
    <property type="match status" value="1"/>
</dbReference>
<dbReference type="CDD" id="cd00685">
    <property type="entry name" value="Trans_IPPS_HT"/>
    <property type="match status" value="1"/>
</dbReference>
<evidence type="ECO:0000256" key="4">
    <source>
        <dbReference type="ARBA" id="ARBA00022842"/>
    </source>
</evidence>
<comment type="similarity">
    <text evidence="5">Belongs to the FPP/GGPP synthase family.</text>
</comment>
<dbReference type="Pfam" id="PF00348">
    <property type="entry name" value="polyprenyl_synt"/>
    <property type="match status" value="1"/>
</dbReference>
<evidence type="ECO:0000256" key="3">
    <source>
        <dbReference type="ARBA" id="ARBA00022723"/>
    </source>
</evidence>
<dbReference type="InterPro" id="IPR008949">
    <property type="entry name" value="Isoprenoid_synthase_dom_sf"/>
</dbReference>
<feature type="region of interest" description="Disordered" evidence="6">
    <location>
        <begin position="1"/>
        <end position="26"/>
    </location>
</feature>
<dbReference type="PROSITE" id="PS00723">
    <property type="entry name" value="POLYPRENYL_SYNTHASE_1"/>
    <property type="match status" value="1"/>
</dbReference>
<gene>
    <name evidence="7" type="primary">PbGGPS</name>
</gene>
<dbReference type="AlphaFoldDB" id="Q6F6E2"/>
<sequence>MAYTVEPREHSKNTTLPTVAMPPSPPSSFSASFGPFRYDTKEVNFDHWTSTKEKVVTGPYDYIAAKPGKEVRTLLLACFDEWLQVPPESLEVIGQVVRMLHTASLLIDDIQDNSELRRGKPVAQNIFGTALTINSANYVYFLALEKLNSLKNPNITDIFTEELLRLHRGQAMDLYWRDTLTCPTEEEYFEMVANKTGGLFRLMYRMMKAESSMPIDLLPVVELLGVIFQVVDDYKNLCSREYGKLKGFGEDLTEGKFSFPVIHSIRSNPEDLQLLHVLQQKSSNEHVKLYAIEIMESTGSLEYTKHVVENIVSQIQEIIYSTDEGQGRGKGILDLLHKITRLS</sequence>
<dbReference type="InterPro" id="IPR000092">
    <property type="entry name" value="Polyprenyl_synt"/>
</dbReference>
<keyword evidence="3" id="KW-0479">Metal-binding</keyword>
<dbReference type="GO" id="GO:0008299">
    <property type="term" value="P:isoprenoid biosynthetic process"/>
    <property type="evidence" value="ECO:0007669"/>
    <property type="project" value="InterPro"/>
</dbReference>
<accession>Q6F6E2</accession>
<dbReference type="InterPro" id="IPR033749">
    <property type="entry name" value="Polyprenyl_synt_CS"/>
</dbReference>
<dbReference type="GO" id="GO:0046165">
    <property type="term" value="P:alcohol biosynthetic process"/>
    <property type="evidence" value="ECO:0007669"/>
    <property type="project" value="UniProtKB-ARBA"/>
</dbReference>
<dbReference type="GO" id="GO:0004311">
    <property type="term" value="F:geranylgeranyl diphosphate synthase activity"/>
    <property type="evidence" value="ECO:0007669"/>
    <property type="project" value="UniProtKB-EC"/>
</dbReference>